<dbReference type="Proteomes" id="UP000520814">
    <property type="component" value="Unassembled WGS sequence"/>
</dbReference>
<gene>
    <name evidence="2" type="ORF">HNQ39_001073</name>
</gene>
<name>A0A7W9SME3_ARMRO</name>
<feature type="transmembrane region" description="Helical" evidence="1">
    <location>
        <begin position="24"/>
        <end position="45"/>
    </location>
</feature>
<comment type="caution">
    <text evidence="2">The sequence shown here is derived from an EMBL/GenBank/DDBJ whole genome shotgun (WGS) entry which is preliminary data.</text>
</comment>
<sequence>MTTENKEAAVDFFRFVSGIVLNRSLVLLGGIVGAMGLTALTMAYHEFLWPGIGGDGQYGMVLFPTATWGGFFYGAASAVLYLDRKKKPFRVCRTLTLVGLSSSGLWVLGWLSGGSLFCLPTLVVGLVLLAYLVGRER</sequence>
<keyword evidence="1" id="KW-1133">Transmembrane helix</keyword>
<keyword evidence="1" id="KW-0812">Transmembrane</keyword>
<organism evidence="2 3">
    <name type="scientific">Armatimonas rosea</name>
    <dbReference type="NCBI Taxonomy" id="685828"/>
    <lineage>
        <taxon>Bacteria</taxon>
        <taxon>Bacillati</taxon>
        <taxon>Armatimonadota</taxon>
        <taxon>Armatimonadia</taxon>
        <taxon>Armatimonadales</taxon>
        <taxon>Armatimonadaceae</taxon>
        <taxon>Armatimonas</taxon>
    </lineage>
</organism>
<feature type="transmembrane region" description="Helical" evidence="1">
    <location>
        <begin position="57"/>
        <end position="82"/>
    </location>
</feature>
<proteinExistence type="predicted"/>
<dbReference type="RefSeq" id="WP_184192922.1">
    <property type="nucleotide sequence ID" value="NZ_JACHGW010000001.1"/>
</dbReference>
<evidence type="ECO:0000313" key="3">
    <source>
        <dbReference type="Proteomes" id="UP000520814"/>
    </source>
</evidence>
<dbReference type="EMBL" id="JACHGW010000001">
    <property type="protein sequence ID" value="MBB6049311.1"/>
    <property type="molecule type" value="Genomic_DNA"/>
</dbReference>
<feature type="transmembrane region" description="Helical" evidence="1">
    <location>
        <begin position="94"/>
        <end position="111"/>
    </location>
</feature>
<keyword evidence="3" id="KW-1185">Reference proteome</keyword>
<evidence type="ECO:0000256" key="1">
    <source>
        <dbReference type="SAM" id="Phobius"/>
    </source>
</evidence>
<keyword evidence="1" id="KW-0472">Membrane</keyword>
<accession>A0A7W9SME3</accession>
<evidence type="ECO:0000313" key="2">
    <source>
        <dbReference type="EMBL" id="MBB6049311.1"/>
    </source>
</evidence>
<protein>
    <submittedName>
        <fullName evidence="2">Uncharacterized protein</fullName>
    </submittedName>
</protein>
<dbReference type="AlphaFoldDB" id="A0A7W9SME3"/>
<reference evidence="2 3" key="1">
    <citation type="submission" date="2020-08" db="EMBL/GenBank/DDBJ databases">
        <title>Genomic Encyclopedia of Type Strains, Phase IV (KMG-IV): sequencing the most valuable type-strain genomes for metagenomic binning, comparative biology and taxonomic classification.</title>
        <authorList>
            <person name="Goeker M."/>
        </authorList>
    </citation>
    <scope>NUCLEOTIDE SEQUENCE [LARGE SCALE GENOMIC DNA]</scope>
    <source>
        <strain evidence="2 3">DSM 23562</strain>
    </source>
</reference>
<feature type="transmembrane region" description="Helical" evidence="1">
    <location>
        <begin position="117"/>
        <end position="134"/>
    </location>
</feature>